<gene>
    <name evidence="1" type="ORF">HAX54_025384</name>
</gene>
<protein>
    <submittedName>
        <fullName evidence="1">Uncharacterized protein</fullName>
    </submittedName>
</protein>
<accession>A0ABS8UZM4</accession>
<dbReference type="EMBL" id="JACEIK010003081">
    <property type="protein sequence ID" value="MCD9640202.1"/>
    <property type="molecule type" value="Genomic_DNA"/>
</dbReference>
<comment type="caution">
    <text evidence="1">The sequence shown here is derived from an EMBL/GenBank/DDBJ whole genome shotgun (WGS) entry which is preliminary data.</text>
</comment>
<name>A0ABS8UZM4_DATST</name>
<dbReference type="Proteomes" id="UP000823775">
    <property type="component" value="Unassembled WGS sequence"/>
</dbReference>
<evidence type="ECO:0000313" key="2">
    <source>
        <dbReference type="Proteomes" id="UP000823775"/>
    </source>
</evidence>
<reference evidence="1 2" key="1">
    <citation type="journal article" date="2021" name="BMC Genomics">
        <title>Datura genome reveals duplications of psychoactive alkaloid biosynthetic genes and high mutation rate following tissue culture.</title>
        <authorList>
            <person name="Rajewski A."/>
            <person name="Carter-House D."/>
            <person name="Stajich J."/>
            <person name="Litt A."/>
        </authorList>
    </citation>
    <scope>NUCLEOTIDE SEQUENCE [LARGE SCALE GENOMIC DNA]</scope>
    <source>
        <strain evidence="1">AR-01</strain>
    </source>
</reference>
<organism evidence="1 2">
    <name type="scientific">Datura stramonium</name>
    <name type="common">Jimsonweed</name>
    <name type="synonym">Common thornapple</name>
    <dbReference type="NCBI Taxonomy" id="4076"/>
    <lineage>
        <taxon>Eukaryota</taxon>
        <taxon>Viridiplantae</taxon>
        <taxon>Streptophyta</taxon>
        <taxon>Embryophyta</taxon>
        <taxon>Tracheophyta</taxon>
        <taxon>Spermatophyta</taxon>
        <taxon>Magnoliopsida</taxon>
        <taxon>eudicotyledons</taxon>
        <taxon>Gunneridae</taxon>
        <taxon>Pentapetalae</taxon>
        <taxon>asterids</taxon>
        <taxon>lamiids</taxon>
        <taxon>Solanales</taxon>
        <taxon>Solanaceae</taxon>
        <taxon>Solanoideae</taxon>
        <taxon>Datureae</taxon>
        <taxon>Datura</taxon>
    </lineage>
</organism>
<proteinExistence type="predicted"/>
<evidence type="ECO:0000313" key="1">
    <source>
        <dbReference type="EMBL" id="MCD9640202.1"/>
    </source>
</evidence>
<keyword evidence="2" id="KW-1185">Reference proteome</keyword>
<feature type="non-terminal residue" evidence="1">
    <location>
        <position position="54"/>
    </location>
</feature>
<sequence length="54" mass="5953">MSYEIFSSRGSFDLEEVGYTGDNIPSPLPANVKFNITSTMMQLQNMKGLFNGSS</sequence>